<dbReference type="InterPro" id="IPR002798">
    <property type="entry name" value="SpoIIM-like"/>
</dbReference>
<feature type="transmembrane region" description="Helical" evidence="1">
    <location>
        <begin position="156"/>
        <end position="180"/>
    </location>
</feature>
<dbReference type="PANTHER" id="PTHR35337:SF1">
    <property type="entry name" value="SLR1478 PROTEIN"/>
    <property type="match status" value="1"/>
</dbReference>
<evidence type="ECO:0000256" key="1">
    <source>
        <dbReference type="SAM" id="Phobius"/>
    </source>
</evidence>
<keyword evidence="1" id="KW-0472">Membrane</keyword>
<feature type="transmembrane region" description="Helical" evidence="1">
    <location>
        <begin position="187"/>
        <end position="208"/>
    </location>
</feature>
<keyword evidence="1" id="KW-1133">Transmembrane helix</keyword>
<proteinExistence type="predicted"/>
<sequence length="324" mass="37023">MKEITFINQNSSRWNEYQIRLSDPGRLSPDELGDMFIHITDDLSYARCFFPQSSTTEFLNGLAARFHNEIYENKHIDKREFLGFFRKELPLLMYNARKELLVSFVIFVVAFTAGVFSAFQDESYIRAVLGDGYVNMTLENIRNGDPMAVYKSDSQMGSFILILINNIKVALITYVFGIFLSFGAMVIVFNNGTMIGAFVSLFYIYGGFTESLLSVWMHGTIEICTLVISGCAGIHMGKGFLFPGTFKRKTAFIKTARESGRILLGVIPFIAIAAFIEGFFTRHTEWSDVFQVVFIFSTLLLMVFYFVIYPVIKYNQERRIHGKI</sequence>
<dbReference type="Pfam" id="PF01944">
    <property type="entry name" value="SpoIIM"/>
    <property type="match status" value="1"/>
</dbReference>
<feature type="transmembrane region" description="Helical" evidence="1">
    <location>
        <begin position="292"/>
        <end position="312"/>
    </location>
</feature>
<feature type="transmembrane region" description="Helical" evidence="1">
    <location>
        <begin position="220"/>
        <end position="241"/>
    </location>
</feature>
<evidence type="ECO:0008006" key="3">
    <source>
        <dbReference type="Google" id="ProtNLM"/>
    </source>
</evidence>
<gene>
    <name evidence="2" type="ORF">SDC9_56635</name>
</gene>
<dbReference type="PANTHER" id="PTHR35337">
    <property type="entry name" value="SLR1478 PROTEIN"/>
    <property type="match status" value="1"/>
</dbReference>
<protein>
    <recommendedName>
        <fullName evidence="3">Stage II sporulation protein M</fullName>
    </recommendedName>
</protein>
<organism evidence="2">
    <name type="scientific">bioreactor metagenome</name>
    <dbReference type="NCBI Taxonomy" id="1076179"/>
    <lineage>
        <taxon>unclassified sequences</taxon>
        <taxon>metagenomes</taxon>
        <taxon>ecological metagenomes</taxon>
    </lineage>
</organism>
<dbReference type="AlphaFoldDB" id="A0A644X2F6"/>
<reference evidence="2" key="1">
    <citation type="submission" date="2019-08" db="EMBL/GenBank/DDBJ databases">
        <authorList>
            <person name="Kucharzyk K."/>
            <person name="Murdoch R.W."/>
            <person name="Higgins S."/>
            <person name="Loffler F."/>
        </authorList>
    </citation>
    <scope>NUCLEOTIDE SEQUENCE</scope>
</reference>
<dbReference type="EMBL" id="VSSQ01001677">
    <property type="protein sequence ID" value="MPM10306.1"/>
    <property type="molecule type" value="Genomic_DNA"/>
</dbReference>
<feature type="transmembrane region" description="Helical" evidence="1">
    <location>
        <begin position="262"/>
        <end position="280"/>
    </location>
</feature>
<evidence type="ECO:0000313" key="2">
    <source>
        <dbReference type="EMBL" id="MPM10306.1"/>
    </source>
</evidence>
<keyword evidence="1" id="KW-0812">Transmembrane</keyword>
<comment type="caution">
    <text evidence="2">The sequence shown here is derived from an EMBL/GenBank/DDBJ whole genome shotgun (WGS) entry which is preliminary data.</text>
</comment>
<accession>A0A644X2F6</accession>
<name>A0A644X2F6_9ZZZZ</name>
<feature type="transmembrane region" description="Helical" evidence="1">
    <location>
        <begin position="100"/>
        <end position="119"/>
    </location>
</feature>